<dbReference type="GO" id="GO:0005737">
    <property type="term" value="C:cytoplasm"/>
    <property type="evidence" value="ECO:0007669"/>
    <property type="project" value="UniProtKB-SubCell"/>
</dbReference>
<comment type="caution">
    <text evidence="11">The sequence shown here is derived from an EMBL/GenBank/DDBJ whole genome shotgun (WGS) entry which is preliminary data.</text>
</comment>
<evidence type="ECO:0000313" key="12">
    <source>
        <dbReference type="Proteomes" id="UP001458880"/>
    </source>
</evidence>
<dbReference type="GO" id="GO:0005634">
    <property type="term" value="C:nucleus"/>
    <property type="evidence" value="ECO:0007669"/>
    <property type="project" value="UniProtKB-SubCell"/>
</dbReference>
<organism evidence="11 12">
    <name type="scientific">Popillia japonica</name>
    <name type="common">Japanese beetle</name>
    <dbReference type="NCBI Taxonomy" id="7064"/>
    <lineage>
        <taxon>Eukaryota</taxon>
        <taxon>Metazoa</taxon>
        <taxon>Ecdysozoa</taxon>
        <taxon>Arthropoda</taxon>
        <taxon>Hexapoda</taxon>
        <taxon>Insecta</taxon>
        <taxon>Pterygota</taxon>
        <taxon>Neoptera</taxon>
        <taxon>Endopterygota</taxon>
        <taxon>Coleoptera</taxon>
        <taxon>Polyphaga</taxon>
        <taxon>Scarabaeiformia</taxon>
        <taxon>Scarabaeidae</taxon>
        <taxon>Rutelinae</taxon>
        <taxon>Popillia</taxon>
    </lineage>
</organism>
<evidence type="ECO:0000259" key="10">
    <source>
        <dbReference type="Pfam" id="PF11923"/>
    </source>
</evidence>
<dbReference type="InterPro" id="IPR008532">
    <property type="entry name" value="NFACT_RNA-bd"/>
</dbReference>
<dbReference type="FunFam" id="2.30.310.10:FF:000001">
    <property type="entry name" value="Nuclear export mediator factor Nemf"/>
    <property type="match status" value="1"/>
</dbReference>
<evidence type="ECO:0000256" key="7">
    <source>
        <dbReference type="SAM" id="Coils"/>
    </source>
</evidence>
<dbReference type="PANTHER" id="PTHR15239:SF6">
    <property type="entry name" value="RIBOSOME QUALITY CONTROL COMPLEX SUBUNIT NEMF"/>
    <property type="match status" value="1"/>
</dbReference>
<comment type="similarity">
    <text evidence="3">Belongs to the NEMF family.</text>
</comment>
<keyword evidence="5 7" id="KW-0175">Coiled coil</keyword>
<dbReference type="Gene3D" id="2.30.310.10">
    <property type="entry name" value="ibrinogen binding protein from staphylococcus aureus domain"/>
    <property type="match status" value="1"/>
</dbReference>
<dbReference type="AlphaFoldDB" id="A0AAW1IFE8"/>
<feature type="region of interest" description="Disordered" evidence="8">
    <location>
        <begin position="763"/>
        <end position="877"/>
    </location>
</feature>
<feature type="compositionally biased region" description="Polar residues" evidence="8">
    <location>
        <begin position="729"/>
        <end position="741"/>
    </location>
</feature>
<feature type="compositionally biased region" description="Basic residues" evidence="8">
    <location>
        <begin position="798"/>
        <end position="809"/>
    </location>
</feature>
<evidence type="ECO:0000256" key="3">
    <source>
        <dbReference type="ARBA" id="ARBA00008318"/>
    </source>
</evidence>
<evidence type="ECO:0000259" key="9">
    <source>
        <dbReference type="Pfam" id="PF05670"/>
    </source>
</evidence>
<dbReference type="Pfam" id="PF05670">
    <property type="entry name" value="NFACT-R_1"/>
    <property type="match status" value="1"/>
</dbReference>
<evidence type="ECO:0000256" key="8">
    <source>
        <dbReference type="SAM" id="MobiDB-lite"/>
    </source>
</evidence>
<reference evidence="11 12" key="1">
    <citation type="journal article" date="2024" name="BMC Genomics">
        <title>De novo assembly and annotation of Popillia japonica's genome with initial clues to its potential as an invasive pest.</title>
        <authorList>
            <person name="Cucini C."/>
            <person name="Boschi S."/>
            <person name="Funari R."/>
            <person name="Cardaioli E."/>
            <person name="Iannotti N."/>
            <person name="Marturano G."/>
            <person name="Paoli F."/>
            <person name="Bruttini M."/>
            <person name="Carapelli A."/>
            <person name="Frati F."/>
            <person name="Nardi F."/>
        </authorList>
    </citation>
    <scope>NUCLEOTIDE SEQUENCE [LARGE SCALE GENOMIC DNA]</scope>
    <source>
        <strain evidence="11">DMR45628</strain>
    </source>
</reference>
<proteinExistence type="inferred from homology"/>
<feature type="region of interest" description="Disordered" evidence="8">
    <location>
        <begin position="668"/>
        <end position="746"/>
    </location>
</feature>
<dbReference type="GO" id="GO:0043023">
    <property type="term" value="F:ribosomal large subunit binding"/>
    <property type="evidence" value="ECO:0007669"/>
    <property type="project" value="TreeGrafter"/>
</dbReference>
<dbReference type="EMBL" id="JASPKY010000601">
    <property type="protein sequence ID" value="KAK9688231.1"/>
    <property type="molecule type" value="Genomic_DNA"/>
</dbReference>
<dbReference type="Proteomes" id="UP001458880">
    <property type="component" value="Unassembled WGS sequence"/>
</dbReference>
<dbReference type="GO" id="GO:1990112">
    <property type="term" value="C:RQC complex"/>
    <property type="evidence" value="ECO:0007669"/>
    <property type="project" value="TreeGrafter"/>
</dbReference>
<protein>
    <submittedName>
        <fullName evidence="11">NFACT protein RNA binding domain</fullName>
    </submittedName>
</protein>
<dbReference type="InterPro" id="IPR021846">
    <property type="entry name" value="NFACT-C"/>
</dbReference>
<feature type="coiled-coil region" evidence="7">
    <location>
        <begin position="311"/>
        <end position="338"/>
    </location>
</feature>
<dbReference type="GO" id="GO:1990116">
    <property type="term" value="P:ribosome-associated ubiquitin-dependent protein catabolic process"/>
    <property type="evidence" value="ECO:0007669"/>
    <property type="project" value="TreeGrafter"/>
</dbReference>
<feature type="domain" description="NFACT RNA-binding" evidence="9">
    <location>
        <begin position="522"/>
        <end position="632"/>
    </location>
</feature>
<evidence type="ECO:0000256" key="4">
    <source>
        <dbReference type="ARBA" id="ARBA00022490"/>
    </source>
</evidence>
<keyword evidence="4" id="KW-0963">Cytoplasm</keyword>
<accession>A0AAW1IFE8</accession>
<feature type="compositionally biased region" description="Acidic residues" evidence="8">
    <location>
        <begin position="868"/>
        <end position="877"/>
    </location>
</feature>
<evidence type="ECO:0000256" key="1">
    <source>
        <dbReference type="ARBA" id="ARBA00004123"/>
    </source>
</evidence>
<dbReference type="GO" id="GO:0000049">
    <property type="term" value="F:tRNA binding"/>
    <property type="evidence" value="ECO:0007669"/>
    <property type="project" value="TreeGrafter"/>
</dbReference>
<comment type="subcellular location">
    <subcellularLocation>
        <location evidence="2">Cytoplasm</location>
    </subcellularLocation>
    <subcellularLocation>
        <location evidence="1">Nucleus</location>
    </subcellularLocation>
</comment>
<gene>
    <name evidence="11" type="ORF">QE152_g35698</name>
</gene>
<dbReference type="PANTHER" id="PTHR15239">
    <property type="entry name" value="NUCLEAR EXPORT MEDIATOR FACTOR NEMF"/>
    <property type="match status" value="1"/>
</dbReference>
<dbReference type="GO" id="GO:0072344">
    <property type="term" value="P:rescue of stalled ribosome"/>
    <property type="evidence" value="ECO:0007669"/>
    <property type="project" value="TreeGrafter"/>
</dbReference>
<dbReference type="Pfam" id="PF11923">
    <property type="entry name" value="NFACT-C"/>
    <property type="match status" value="1"/>
</dbReference>
<feature type="domain" description="NFACT protein C-terminal" evidence="10">
    <location>
        <begin position="882"/>
        <end position="972"/>
    </location>
</feature>
<feature type="compositionally biased region" description="Acidic residues" evidence="8">
    <location>
        <begin position="711"/>
        <end position="723"/>
    </location>
</feature>
<dbReference type="Pfam" id="PF05833">
    <property type="entry name" value="NFACT_N"/>
    <property type="match status" value="1"/>
</dbReference>
<name>A0AAW1IFE8_POPJA</name>
<dbReference type="InterPro" id="IPR051608">
    <property type="entry name" value="RQC_Subunit_NEMF"/>
</dbReference>
<evidence type="ECO:0000256" key="2">
    <source>
        <dbReference type="ARBA" id="ARBA00004496"/>
    </source>
</evidence>
<evidence type="ECO:0000256" key="6">
    <source>
        <dbReference type="ARBA" id="ARBA00023242"/>
    </source>
</evidence>
<evidence type="ECO:0000313" key="11">
    <source>
        <dbReference type="EMBL" id="KAK9688231.1"/>
    </source>
</evidence>
<evidence type="ECO:0000256" key="5">
    <source>
        <dbReference type="ARBA" id="ARBA00023054"/>
    </source>
</evidence>
<sequence length="982" mass="112358">MKTRYNSYDIVCCVTELQKFVGMRVNNIYDVDNKTYLIRLQRNDEKVVLLLESGNRIHTTAFEWPKNVAPSGFSMKMRKHLKNKRLENLTQLGSDRIIDLQFGSGEVAYHVILELYDRGNIVLTDFELTILYVLRPHTEGDKIKFAVKEKYPTSRVRETTLPSIDDIKQVLHNAKEGDPLKKVLMPMLEYGPALIEHVFLLNGLKTSAKIGKDFRIDTDLNKLYQAVLQAEDIMNKAKQHSSQGYIIQKQEERPNTENINEKEYFYSNQEFHPLLYEQHKNMPYKRFENFNQAADEFYSAFEGQKIEMRALQQERDAVKKLENVKKDHSKRIEDLEKTQLADKQKAELITRNQELVEKAIFAIQTALANQISWADLTNLVKDATANGDPVAKHIKKLKLETNHIRADLTNLVKDATANGDPVAKHIKKLKLETNHISLLLSDPYEDDELPTILIDIDLSLSAFANARKYYDLKRNAAKKQQKTIESQSKAFKSAEKKTKQTLKEVQTITNINKARKVYWFEKFFWFISSENYLVIAGRDQQQNELIVKRYMKSNDIYVHADIHGASSVVIKNPSGLPVPPKTLNEAGVMAICYSVAWEAKVVTNAYWVLGEQVTKTAPTGEYLTSGSFMIRGKKNFLPPSHLVLGLSFLFRLEDVSITESDVGKDEVEIEVLDKSDDEEDAENHPEESNNRLQAFPELNTEGVCNIKNSTIDEDGKENEDSEEESIKSTKINVLTEPTQTNNKEEDTETIVYLGDNNPVVLKSRSRVNSENKQKQLKPLSKQSESKEDIKMPQQQIKRGQKSKMRKIKEKYKDQDDEERELRMTILQSAGTAKHSKKKKAKEVNTKSVKKGGQQDKPYKQPTQKQEVQDDGTVDDEEPNVSAEVDMIDALTGIPVLEDELLFAVPVVAPYNTLINYKFKIKLTPGTSRRGKAAKTAVNMFIHDRTITQRERDLLKAVKDEQLARNIPGKVKLSAPRTQAFKR</sequence>
<keyword evidence="12" id="KW-1185">Reference proteome</keyword>
<keyword evidence="6" id="KW-0539">Nucleus</keyword>